<evidence type="ECO:0000256" key="3">
    <source>
        <dbReference type="ARBA" id="ARBA00022989"/>
    </source>
</evidence>
<keyword evidence="3 8" id="KW-1133">Transmembrane helix</keyword>
<dbReference type="AlphaFoldDB" id="A0A139AJ52"/>
<dbReference type="STRING" id="1344416.A0A139AJ52"/>
<feature type="region of interest" description="Disordered" evidence="7">
    <location>
        <begin position="332"/>
        <end position="360"/>
    </location>
</feature>
<keyword evidence="1" id="KW-0808">Transferase</keyword>
<evidence type="ECO:0000256" key="4">
    <source>
        <dbReference type="ARBA" id="ARBA00023098"/>
    </source>
</evidence>
<dbReference type="OMA" id="WFRFLWD"/>
<gene>
    <name evidence="9" type="ORF">M427DRAFT_134104</name>
</gene>
<evidence type="ECO:0000313" key="10">
    <source>
        <dbReference type="Proteomes" id="UP000070544"/>
    </source>
</evidence>
<proteinExistence type="predicted"/>
<keyword evidence="6" id="KW-0012">Acyltransferase</keyword>
<keyword evidence="5 8" id="KW-0472">Membrane</keyword>
<protein>
    <recommendedName>
        <fullName evidence="11">Phospholipid/glycerol acyltransferase domain-containing protein</fullName>
    </recommendedName>
</protein>
<evidence type="ECO:0000256" key="1">
    <source>
        <dbReference type="ARBA" id="ARBA00022679"/>
    </source>
</evidence>
<evidence type="ECO:0000313" key="9">
    <source>
        <dbReference type="EMBL" id="KXS16493.1"/>
    </source>
</evidence>
<keyword evidence="2 8" id="KW-0812">Transmembrane</keyword>
<evidence type="ECO:0000256" key="2">
    <source>
        <dbReference type="ARBA" id="ARBA00022692"/>
    </source>
</evidence>
<reference evidence="9 10" key="1">
    <citation type="journal article" date="2015" name="Genome Biol. Evol.">
        <title>Phylogenomic analyses indicate that early fungi evolved digesting cell walls of algal ancestors of land plants.</title>
        <authorList>
            <person name="Chang Y."/>
            <person name="Wang S."/>
            <person name="Sekimoto S."/>
            <person name="Aerts A.L."/>
            <person name="Choi C."/>
            <person name="Clum A."/>
            <person name="LaButti K.M."/>
            <person name="Lindquist E.A."/>
            <person name="Yee Ngan C."/>
            <person name="Ohm R.A."/>
            <person name="Salamov A.A."/>
            <person name="Grigoriev I.V."/>
            <person name="Spatafora J.W."/>
            <person name="Berbee M.L."/>
        </authorList>
    </citation>
    <scope>NUCLEOTIDE SEQUENCE [LARGE SCALE GENOMIC DNA]</scope>
    <source>
        <strain evidence="9 10">JEL478</strain>
    </source>
</reference>
<dbReference type="GO" id="GO:0006629">
    <property type="term" value="P:lipid metabolic process"/>
    <property type="evidence" value="ECO:0007669"/>
    <property type="project" value="UniProtKB-KW"/>
</dbReference>
<dbReference type="PANTHER" id="PTHR23063">
    <property type="entry name" value="PHOSPHOLIPID ACYLTRANSFERASE"/>
    <property type="match status" value="1"/>
</dbReference>
<accession>A0A139AJ52</accession>
<dbReference type="EMBL" id="KQ965752">
    <property type="protein sequence ID" value="KXS16493.1"/>
    <property type="molecule type" value="Genomic_DNA"/>
</dbReference>
<feature type="transmembrane region" description="Helical" evidence="8">
    <location>
        <begin position="82"/>
        <end position="100"/>
    </location>
</feature>
<keyword evidence="4" id="KW-0443">Lipid metabolism</keyword>
<dbReference type="Proteomes" id="UP000070544">
    <property type="component" value="Unassembled WGS sequence"/>
</dbReference>
<sequence>MAEKFGRWRDPGTGIAPFLPITPSIVDTSPVELAARYTLVTILLVPRLATLVLGILGVVIVGDLVGLLISIVPPLAGVWRRWTYFIFFRSILFALGFWQIEEREATLRKGRPLDRGGHADGKVAPGDLVVSNHCSYVDVLWLAHRYAPTFVAPCSSDAVDTPPNFLPIHPLRYILVLLSSSAHPTLSSKGGSSLRSLLTTAKSSGHPICFFPEETTGNGRGLLRFGDGLSGVDVSDSKARVHVIGFRFDTDRPSATFPHGSFPSHLLSLLLSPSQTLVVFHLPPAELANLSVGTTDETTASLVAQALGRVVRLRQTGLGWRDKEEFVQFWRKKGEGRKERSDDGPKVVKGPLAGKRSARG</sequence>
<dbReference type="GO" id="GO:0016746">
    <property type="term" value="F:acyltransferase activity"/>
    <property type="evidence" value="ECO:0007669"/>
    <property type="project" value="UniProtKB-KW"/>
</dbReference>
<name>A0A139AJ52_GONPJ</name>
<dbReference type="SUPFAM" id="SSF69593">
    <property type="entry name" value="Glycerol-3-phosphate (1)-acyltransferase"/>
    <property type="match status" value="1"/>
</dbReference>
<evidence type="ECO:0000256" key="8">
    <source>
        <dbReference type="SAM" id="Phobius"/>
    </source>
</evidence>
<feature type="transmembrane region" description="Helical" evidence="8">
    <location>
        <begin position="51"/>
        <end position="76"/>
    </location>
</feature>
<keyword evidence="10" id="KW-1185">Reference proteome</keyword>
<feature type="compositionally biased region" description="Basic and acidic residues" evidence="7">
    <location>
        <begin position="332"/>
        <end position="346"/>
    </location>
</feature>
<dbReference type="PANTHER" id="PTHR23063:SF60">
    <property type="entry name" value="LYSOPHOSPHATIDIC ACID:OLEOYL-COA ACYLTRANSFERASE 1"/>
    <property type="match status" value="1"/>
</dbReference>
<evidence type="ECO:0000256" key="7">
    <source>
        <dbReference type="SAM" id="MobiDB-lite"/>
    </source>
</evidence>
<dbReference type="OrthoDB" id="272512at2759"/>
<evidence type="ECO:0000256" key="6">
    <source>
        <dbReference type="ARBA" id="ARBA00023315"/>
    </source>
</evidence>
<evidence type="ECO:0008006" key="11">
    <source>
        <dbReference type="Google" id="ProtNLM"/>
    </source>
</evidence>
<organism evidence="9 10">
    <name type="scientific">Gonapodya prolifera (strain JEL478)</name>
    <name type="common">Monoblepharis prolifera</name>
    <dbReference type="NCBI Taxonomy" id="1344416"/>
    <lineage>
        <taxon>Eukaryota</taxon>
        <taxon>Fungi</taxon>
        <taxon>Fungi incertae sedis</taxon>
        <taxon>Chytridiomycota</taxon>
        <taxon>Chytridiomycota incertae sedis</taxon>
        <taxon>Monoblepharidomycetes</taxon>
        <taxon>Monoblepharidales</taxon>
        <taxon>Gonapodyaceae</taxon>
        <taxon>Gonapodya</taxon>
    </lineage>
</organism>
<evidence type="ECO:0000256" key="5">
    <source>
        <dbReference type="ARBA" id="ARBA00023136"/>
    </source>
</evidence>